<evidence type="ECO:0000313" key="8">
    <source>
        <dbReference type="Proteomes" id="UP000663870"/>
    </source>
</evidence>
<evidence type="ECO:0000256" key="1">
    <source>
        <dbReference type="ARBA" id="ARBA00004141"/>
    </source>
</evidence>
<keyword evidence="4 6" id="KW-0472">Membrane</keyword>
<comment type="caution">
    <text evidence="7">The sequence shown here is derived from an EMBL/GenBank/DDBJ whole genome shotgun (WGS) entry which is preliminary data.</text>
</comment>
<evidence type="ECO:0000256" key="6">
    <source>
        <dbReference type="SAM" id="Phobius"/>
    </source>
</evidence>
<keyword evidence="8" id="KW-1185">Reference proteome</keyword>
<dbReference type="AlphaFoldDB" id="A0A813REU6"/>
<feature type="transmembrane region" description="Helical" evidence="6">
    <location>
        <begin position="232"/>
        <end position="255"/>
    </location>
</feature>
<keyword evidence="2 6" id="KW-0812">Transmembrane</keyword>
<dbReference type="Gene3D" id="1.20.140.150">
    <property type="match status" value="2"/>
</dbReference>
<evidence type="ECO:0000256" key="5">
    <source>
        <dbReference type="SAM" id="MobiDB-lite"/>
    </source>
</evidence>
<dbReference type="PANTHER" id="PTHR10671">
    <property type="entry name" value="EPITHELIAL MEMBRANE PROTEIN-RELATED"/>
    <property type="match status" value="1"/>
</dbReference>
<organism evidence="7 8">
    <name type="scientific">Rotaria sordida</name>
    <dbReference type="NCBI Taxonomy" id="392033"/>
    <lineage>
        <taxon>Eukaryota</taxon>
        <taxon>Metazoa</taxon>
        <taxon>Spiralia</taxon>
        <taxon>Gnathifera</taxon>
        <taxon>Rotifera</taxon>
        <taxon>Eurotatoria</taxon>
        <taxon>Bdelloidea</taxon>
        <taxon>Philodinida</taxon>
        <taxon>Philodinidae</taxon>
        <taxon>Rotaria</taxon>
    </lineage>
</organism>
<feature type="transmembrane region" description="Helical" evidence="6">
    <location>
        <begin position="21"/>
        <end position="48"/>
    </location>
</feature>
<protein>
    <submittedName>
        <fullName evidence="7">Uncharacterized protein</fullName>
    </submittedName>
</protein>
<proteinExistence type="predicted"/>
<keyword evidence="3 6" id="KW-1133">Transmembrane helix</keyword>
<dbReference type="EMBL" id="CAJNOL010000045">
    <property type="protein sequence ID" value="CAF0783291.1"/>
    <property type="molecule type" value="Genomic_DNA"/>
</dbReference>
<feature type="transmembrane region" description="Helical" evidence="6">
    <location>
        <begin position="297"/>
        <end position="318"/>
    </location>
</feature>
<feature type="region of interest" description="Disordered" evidence="5">
    <location>
        <begin position="358"/>
        <end position="384"/>
    </location>
</feature>
<dbReference type="InterPro" id="IPR050579">
    <property type="entry name" value="PMP-22/EMP/MP20-like"/>
</dbReference>
<accession>A0A813REU6</accession>
<dbReference type="PANTHER" id="PTHR10671:SF108">
    <property type="entry name" value="CLAUDIN FAMILY PROTEIN-RELATED"/>
    <property type="match status" value="1"/>
</dbReference>
<evidence type="ECO:0000256" key="4">
    <source>
        <dbReference type="ARBA" id="ARBA00023136"/>
    </source>
</evidence>
<feature type="transmembrane region" description="Helical" evidence="6">
    <location>
        <begin position="198"/>
        <end position="220"/>
    </location>
</feature>
<dbReference type="GO" id="GO:0016020">
    <property type="term" value="C:membrane"/>
    <property type="evidence" value="ECO:0007669"/>
    <property type="project" value="UniProtKB-SubCell"/>
</dbReference>
<dbReference type="Proteomes" id="UP000663870">
    <property type="component" value="Unassembled WGS sequence"/>
</dbReference>
<evidence type="ECO:0000313" key="7">
    <source>
        <dbReference type="EMBL" id="CAF0783291.1"/>
    </source>
</evidence>
<gene>
    <name evidence="7" type="ORF">JXQ802_LOCUS3338</name>
</gene>
<sequence length="428" mass="49015">MYGIRPKPRKESLLHRRIHLCNIHLTVGIIIGVVLALVTIGLQCVAFFTPHWKEVSPNTHSLYVDGVDALIRTDILIYFNSVHRFTRHSYGLFQRCEYLLNNASKFINEPNEIFHMSLNKYHKTCTKNFLPSYEDQNFNECHSLQYYRFCSKKGEKNFDIGNDYLRATFDISLTSRLNIVSASSCDCHYPLYIKACHVLGIIALINLSLTAFLYSLFPFLKTRYQRLQVKCFGVLSSLFSMIFILTNLLVVLSYLQYESTEYLFAIERHYKSSQIYKLSEDTKVAINRFLSSINIEIGYSTIIAWIAFILSIVDGILLMTTCKITRDDENIEALFSGISTESPRQISTIDNEEHKISTTPLTSSQNTTISQHPPDSPFLQRRSISSSTQLSPTTVIASTNEQSKVHSSSPSSCLKQYHATRIHFEDEV</sequence>
<name>A0A813REU6_9BILA</name>
<comment type="subcellular location">
    <subcellularLocation>
        <location evidence="1">Membrane</location>
        <topology evidence="1">Multi-pass membrane protein</topology>
    </subcellularLocation>
</comment>
<feature type="compositionally biased region" description="Polar residues" evidence="5">
    <location>
        <begin position="358"/>
        <end position="373"/>
    </location>
</feature>
<evidence type="ECO:0000256" key="3">
    <source>
        <dbReference type="ARBA" id="ARBA00022989"/>
    </source>
</evidence>
<reference evidence="7" key="1">
    <citation type="submission" date="2021-02" db="EMBL/GenBank/DDBJ databases">
        <authorList>
            <person name="Nowell W R."/>
        </authorList>
    </citation>
    <scope>NUCLEOTIDE SEQUENCE</scope>
</reference>
<evidence type="ECO:0000256" key="2">
    <source>
        <dbReference type="ARBA" id="ARBA00022692"/>
    </source>
</evidence>